<protein>
    <recommendedName>
        <fullName evidence="5">TNF family profile domain-containing protein</fullName>
    </recommendedName>
</protein>
<keyword evidence="4" id="KW-1185">Reference proteome</keyword>
<dbReference type="InterPro" id="IPR008983">
    <property type="entry name" value="Tumour_necrosis_fac-like_dom"/>
</dbReference>
<dbReference type="OrthoDB" id="9904331at2759"/>
<dbReference type="AlphaFoldDB" id="A0A556V8X4"/>
<proteinExistence type="predicted"/>
<comment type="caution">
    <text evidence="3">The sequence shown here is derived from an EMBL/GenBank/DDBJ whole genome shotgun (WGS) entry which is preliminary data.</text>
</comment>
<evidence type="ECO:0008006" key="5">
    <source>
        <dbReference type="Google" id="ProtNLM"/>
    </source>
</evidence>
<keyword evidence="2" id="KW-0812">Transmembrane</keyword>
<sequence>MCESEKQCCEGQSCVERVDRTEKKLKKLVWALMIWVFILSLGLGASIAHHFILGQRPDKTDKTPPKNTDATSGTHSQLTSYNPIQNKQDNHYSNPQWQKTNGYKQDTAISIEDDGNYFLFLRFTLQNRKQGVNYTVTVKKMPLNQDIIVGHINGTELSTGFMGRGVHLSKNTLLNVTCSPQTQIDVHNTYLGLIKF</sequence>
<dbReference type="SUPFAM" id="SSF49842">
    <property type="entry name" value="TNF-like"/>
    <property type="match status" value="1"/>
</dbReference>
<feature type="compositionally biased region" description="Polar residues" evidence="1">
    <location>
        <begin position="65"/>
        <end position="99"/>
    </location>
</feature>
<feature type="transmembrane region" description="Helical" evidence="2">
    <location>
        <begin position="28"/>
        <end position="52"/>
    </location>
</feature>
<gene>
    <name evidence="3" type="ORF">Baya_14344</name>
</gene>
<dbReference type="EMBL" id="VCAZ01000163">
    <property type="protein sequence ID" value="TTA69417.1"/>
    <property type="molecule type" value="Genomic_DNA"/>
</dbReference>
<accession>A0A556V8X4</accession>
<feature type="region of interest" description="Disordered" evidence="1">
    <location>
        <begin position="55"/>
        <end position="99"/>
    </location>
</feature>
<keyword evidence="2" id="KW-0472">Membrane</keyword>
<keyword evidence="2" id="KW-1133">Transmembrane helix</keyword>
<dbReference type="Proteomes" id="UP000319801">
    <property type="component" value="Unassembled WGS sequence"/>
</dbReference>
<name>A0A556V8X4_BAGYA</name>
<evidence type="ECO:0000313" key="4">
    <source>
        <dbReference type="Proteomes" id="UP000319801"/>
    </source>
</evidence>
<dbReference type="Gene3D" id="2.60.120.40">
    <property type="match status" value="1"/>
</dbReference>
<evidence type="ECO:0000256" key="2">
    <source>
        <dbReference type="SAM" id="Phobius"/>
    </source>
</evidence>
<organism evidence="3 4">
    <name type="scientific">Bagarius yarrelli</name>
    <name type="common">Goonch</name>
    <name type="synonym">Bagrus yarrelli</name>
    <dbReference type="NCBI Taxonomy" id="175774"/>
    <lineage>
        <taxon>Eukaryota</taxon>
        <taxon>Metazoa</taxon>
        <taxon>Chordata</taxon>
        <taxon>Craniata</taxon>
        <taxon>Vertebrata</taxon>
        <taxon>Euteleostomi</taxon>
        <taxon>Actinopterygii</taxon>
        <taxon>Neopterygii</taxon>
        <taxon>Teleostei</taxon>
        <taxon>Ostariophysi</taxon>
        <taxon>Siluriformes</taxon>
        <taxon>Sisoridae</taxon>
        <taxon>Sisorinae</taxon>
        <taxon>Bagarius</taxon>
    </lineage>
</organism>
<evidence type="ECO:0000256" key="1">
    <source>
        <dbReference type="SAM" id="MobiDB-lite"/>
    </source>
</evidence>
<evidence type="ECO:0000313" key="3">
    <source>
        <dbReference type="EMBL" id="TTA69417.1"/>
    </source>
</evidence>
<reference evidence="3 4" key="1">
    <citation type="journal article" date="2019" name="Genome Biol. Evol.">
        <title>Whole-Genome Sequencing of the Giant Devil Catfish, Bagarius yarrelli.</title>
        <authorList>
            <person name="Jiang W."/>
            <person name="Lv Y."/>
            <person name="Cheng L."/>
            <person name="Yang K."/>
            <person name="Chao B."/>
            <person name="Wang X."/>
            <person name="Li Y."/>
            <person name="Pan X."/>
            <person name="You X."/>
            <person name="Zhang Y."/>
            <person name="Yang J."/>
            <person name="Li J."/>
            <person name="Zhang X."/>
            <person name="Liu S."/>
            <person name="Sun C."/>
            <person name="Yang J."/>
            <person name="Shi Q."/>
        </authorList>
    </citation>
    <scope>NUCLEOTIDE SEQUENCE [LARGE SCALE GENOMIC DNA]</scope>
    <source>
        <strain evidence="3">JWS20170419001</strain>
        <tissue evidence="3">Muscle</tissue>
    </source>
</reference>